<dbReference type="Proteomes" id="UP001202180">
    <property type="component" value="Unassembled WGS sequence"/>
</dbReference>
<proteinExistence type="predicted"/>
<organism evidence="2 3">
    <name type="scientific">Spirosoma liriopis</name>
    <dbReference type="NCBI Taxonomy" id="2937440"/>
    <lineage>
        <taxon>Bacteria</taxon>
        <taxon>Pseudomonadati</taxon>
        <taxon>Bacteroidota</taxon>
        <taxon>Cytophagia</taxon>
        <taxon>Cytophagales</taxon>
        <taxon>Cytophagaceae</taxon>
        <taxon>Spirosoma</taxon>
    </lineage>
</organism>
<evidence type="ECO:0000256" key="1">
    <source>
        <dbReference type="SAM" id="MobiDB-lite"/>
    </source>
</evidence>
<accession>A0ABT0HHW9</accession>
<gene>
    <name evidence="2" type="ORF">M0L20_07820</name>
</gene>
<keyword evidence="3" id="KW-1185">Reference proteome</keyword>
<comment type="caution">
    <text evidence="2">The sequence shown here is derived from an EMBL/GenBank/DDBJ whole genome shotgun (WGS) entry which is preliminary data.</text>
</comment>
<reference evidence="2 3" key="1">
    <citation type="submission" date="2022-04" db="EMBL/GenBank/DDBJ databases">
        <title>Spirosoma sp. strain RP8 genome sequencing and assembly.</title>
        <authorList>
            <person name="Jung Y."/>
        </authorList>
    </citation>
    <scope>NUCLEOTIDE SEQUENCE [LARGE SCALE GENOMIC DNA]</scope>
    <source>
        <strain evidence="2 3">RP8</strain>
    </source>
</reference>
<feature type="compositionally biased region" description="Polar residues" evidence="1">
    <location>
        <begin position="12"/>
        <end position="26"/>
    </location>
</feature>
<name>A0ABT0HHW9_9BACT</name>
<dbReference type="EMBL" id="JALPRF010000001">
    <property type="protein sequence ID" value="MCK8491756.1"/>
    <property type="molecule type" value="Genomic_DNA"/>
</dbReference>
<protein>
    <submittedName>
        <fullName evidence="2">Uncharacterized protein</fullName>
    </submittedName>
</protein>
<dbReference type="RefSeq" id="WP_248476381.1">
    <property type="nucleotide sequence ID" value="NZ_JALPRF010000001.1"/>
</dbReference>
<evidence type="ECO:0000313" key="3">
    <source>
        <dbReference type="Proteomes" id="UP001202180"/>
    </source>
</evidence>
<evidence type="ECO:0000313" key="2">
    <source>
        <dbReference type="EMBL" id="MCK8491756.1"/>
    </source>
</evidence>
<sequence length="126" mass="14443">MNQGFKLRYDQMRQSNPTGSDPQTVDQNDHSSPGHVRNLCFNWPDGKRMFFNYAYLIACEFNPESDKNAIQLVFSSHIVTLHGYGLDPLFISLLDHLPRFITMIDERYVSTTDQDMIVTAIAIGKN</sequence>
<feature type="region of interest" description="Disordered" evidence="1">
    <location>
        <begin position="10"/>
        <end position="34"/>
    </location>
</feature>